<accession>A0ABD3VMT1</accession>
<feature type="signal peptide" evidence="5">
    <location>
        <begin position="1"/>
        <end position="21"/>
    </location>
</feature>
<proteinExistence type="predicted"/>
<evidence type="ECO:0000259" key="6">
    <source>
        <dbReference type="PROSITE" id="PS50871"/>
    </source>
</evidence>
<dbReference type="SUPFAM" id="SSF49842">
    <property type="entry name" value="TNF-like"/>
    <property type="match status" value="1"/>
</dbReference>
<dbReference type="PANTHER" id="PTHR22923">
    <property type="entry name" value="CEREBELLIN-RELATED"/>
    <property type="match status" value="1"/>
</dbReference>
<dbReference type="Gene3D" id="2.60.120.40">
    <property type="match status" value="1"/>
</dbReference>
<keyword evidence="4" id="KW-0175">Coiled coil</keyword>
<evidence type="ECO:0000313" key="8">
    <source>
        <dbReference type="Proteomes" id="UP001634394"/>
    </source>
</evidence>
<feature type="chain" id="PRO_5044879936" description="C1q domain-containing protein" evidence="5">
    <location>
        <begin position="22"/>
        <end position="241"/>
    </location>
</feature>
<evidence type="ECO:0000256" key="3">
    <source>
        <dbReference type="ARBA" id="ARBA00022729"/>
    </source>
</evidence>
<reference evidence="7 8" key="1">
    <citation type="submission" date="2024-11" db="EMBL/GenBank/DDBJ databases">
        <title>Chromosome-level genome assembly of the freshwater bivalve Anodonta woodiana.</title>
        <authorList>
            <person name="Chen X."/>
        </authorList>
    </citation>
    <scope>NUCLEOTIDE SEQUENCE [LARGE SCALE GENOMIC DNA]</scope>
    <source>
        <strain evidence="7">MN2024</strain>
        <tissue evidence="7">Gills</tissue>
    </source>
</reference>
<name>A0ABD3VMT1_SINWO</name>
<dbReference type="Pfam" id="PF00386">
    <property type="entry name" value="C1q"/>
    <property type="match status" value="1"/>
</dbReference>
<evidence type="ECO:0000256" key="5">
    <source>
        <dbReference type="SAM" id="SignalP"/>
    </source>
</evidence>
<dbReference type="InterPro" id="IPR050822">
    <property type="entry name" value="Cerebellin_Synaptic_Org"/>
</dbReference>
<evidence type="ECO:0000256" key="4">
    <source>
        <dbReference type="SAM" id="Coils"/>
    </source>
</evidence>
<dbReference type="PROSITE" id="PS50871">
    <property type="entry name" value="C1Q"/>
    <property type="match status" value="1"/>
</dbReference>
<dbReference type="AlphaFoldDB" id="A0ABD3VMT1"/>
<organism evidence="7 8">
    <name type="scientific">Sinanodonta woodiana</name>
    <name type="common">Chinese pond mussel</name>
    <name type="synonym">Anodonta woodiana</name>
    <dbReference type="NCBI Taxonomy" id="1069815"/>
    <lineage>
        <taxon>Eukaryota</taxon>
        <taxon>Metazoa</taxon>
        <taxon>Spiralia</taxon>
        <taxon>Lophotrochozoa</taxon>
        <taxon>Mollusca</taxon>
        <taxon>Bivalvia</taxon>
        <taxon>Autobranchia</taxon>
        <taxon>Heteroconchia</taxon>
        <taxon>Palaeoheterodonta</taxon>
        <taxon>Unionida</taxon>
        <taxon>Unionoidea</taxon>
        <taxon>Unionidae</taxon>
        <taxon>Unioninae</taxon>
        <taxon>Sinanodonta</taxon>
    </lineage>
</organism>
<comment type="subcellular location">
    <subcellularLocation>
        <location evidence="1">Secreted</location>
    </subcellularLocation>
</comment>
<evidence type="ECO:0000256" key="2">
    <source>
        <dbReference type="ARBA" id="ARBA00022525"/>
    </source>
</evidence>
<dbReference type="SMART" id="SM00110">
    <property type="entry name" value="C1Q"/>
    <property type="match status" value="1"/>
</dbReference>
<dbReference type="PANTHER" id="PTHR22923:SF113">
    <property type="entry name" value="COMPLEMENT C1Q-LIKE PROTEIN 4"/>
    <property type="match status" value="1"/>
</dbReference>
<keyword evidence="3 5" id="KW-0732">Signal</keyword>
<keyword evidence="8" id="KW-1185">Reference proteome</keyword>
<gene>
    <name evidence="7" type="ORF">ACJMK2_008018</name>
</gene>
<dbReference type="Proteomes" id="UP001634394">
    <property type="component" value="Unassembled WGS sequence"/>
</dbReference>
<sequence>MAIVLQLFLVGFPLFIYGLNASGTESQLEIDVNSKPILMLMEKVKRMENRMNFLENIVAEQSRELVQYKTKMVDLIKQLSLKFANFTKTNLYTESESMLPKRQTPGNVAFSAYVSNHMYHIGVGQAIRCDTELSNIGGAYDPLTGYFTAPSTGVYLFSFFTGQEGPYQIFVRLVVNNINQVDGVAEGTTDDHNDQGGNVAIIQLNAGQRVWLESYNQPDTRLDSDASYRLTSFSGVKLFDL</sequence>
<dbReference type="InterPro" id="IPR001073">
    <property type="entry name" value="C1q_dom"/>
</dbReference>
<feature type="domain" description="C1q" evidence="6">
    <location>
        <begin position="103"/>
        <end position="241"/>
    </location>
</feature>
<dbReference type="PRINTS" id="PR00007">
    <property type="entry name" value="COMPLEMNTC1Q"/>
</dbReference>
<evidence type="ECO:0000313" key="7">
    <source>
        <dbReference type="EMBL" id="KAL3862013.1"/>
    </source>
</evidence>
<comment type="caution">
    <text evidence="7">The sequence shown here is derived from an EMBL/GenBank/DDBJ whole genome shotgun (WGS) entry which is preliminary data.</text>
</comment>
<dbReference type="InterPro" id="IPR008983">
    <property type="entry name" value="Tumour_necrosis_fac-like_dom"/>
</dbReference>
<protein>
    <recommendedName>
        <fullName evidence="6">C1q domain-containing protein</fullName>
    </recommendedName>
</protein>
<dbReference type="GO" id="GO:0005576">
    <property type="term" value="C:extracellular region"/>
    <property type="evidence" value="ECO:0007669"/>
    <property type="project" value="UniProtKB-SubCell"/>
</dbReference>
<keyword evidence="2" id="KW-0964">Secreted</keyword>
<feature type="coiled-coil region" evidence="4">
    <location>
        <begin position="37"/>
        <end position="78"/>
    </location>
</feature>
<dbReference type="EMBL" id="JBJQND010000011">
    <property type="protein sequence ID" value="KAL3862013.1"/>
    <property type="molecule type" value="Genomic_DNA"/>
</dbReference>
<evidence type="ECO:0000256" key="1">
    <source>
        <dbReference type="ARBA" id="ARBA00004613"/>
    </source>
</evidence>